<dbReference type="EMBL" id="JAEKMH010000001">
    <property type="protein sequence ID" value="MBJ3783368.1"/>
    <property type="molecule type" value="Genomic_DNA"/>
</dbReference>
<evidence type="ECO:0000313" key="2">
    <source>
        <dbReference type="EMBL" id="MBJ3783368.1"/>
    </source>
</evidence>
<feature type="compositionally biased region" description="Basic and acidic residues" evidence="1">
    <location>
        <begin position="28"/>
        <end position="42"/>
    </location>
</feature>
<reference evidence="2" key="1">
    <citation type="submission" date="2020-12" db="EMBL/GenBank/DDBJ databases">
        <title>Devosia sp. MSA67 isolated from Mo River.</title>
        <authorList>
            <person name="Ma F."/>
            <person name="Zi Z."/>
        </authorList>
    </citation>
    <scope>NUCLEOTIDE SEQUENCE</scope>
    <source>
        <strain evidence="2">MSA67</strain>
    </source>
</reference>
<dbReference type="AlphaFoldDB" id="A0A934IMF4"/>
<gene>
    <name evidence="2" type="ORF">JEQ47_01430</name>
</gene>
<comment type="caution">
    <text evidence="2">The sequence shown here is derived from an EMBL/GenBank/DDBJ whole genome shotgun (WGS) entry which is preliminary data.</text>
</comment>
<keyword evidence="3" id="KW-1185">Reference proteome</keyword>
<proteinExistence type="predicted"/>
<accession>A0A934IMF4</accession>
<evidence type="ECO:0000313" key="3">
    <source>
        <dbReference type="Proteomes" id="UP000602124"/>
    </source>
</evidence>
<organism evidence="2 3">
    <name type="scientific">Devosia sediminis</name>
    <dbReference type="NCBI Taxonomy" id="2798801"/>
    <lineage>
        <taxon>Bacteria</taxon>
        <taxon>Pseudomonadati</taxon>
        <taxon>Pseudomonadota</taxon>
        <taxon>Alphaproteobacteria</taxon>
        <taxon>Hyphomicrobiales</taxon>
        <taxon>Devosiaceae</taxon>
        <taxon>Devosia</taxon>
    </lineage>
</organism>
<evidence type="ECO:0000256" key="1">
    <source>
        <dbReference type="SAM" id="MobiDB-lite"/>
    </source>
</evidence>
<dbReference type="Proteomes" id="UP000602124">
    <property type="component" value="Unassembled WGS sequence"/>
</dbReference>
<sequence>MPKNQFQRPAPVKHTNQVPRHGKPLPQRKVEARSKVATERDGAPLPSLHALLGRTTSSP</sequence>
<protein>
    <submittedName>
        <fullName evidence="2">Uncharacterized protein</fullName>
    </submittedName>
</protein>
<name>A0A934IMF4_9HYPH</name>
<feature type="region of interest" description="Disordered" evidence="1">
    <location>
        <begin position="1"/>
        <end position="59"/>
    </location>
</feature>
<dbReference type="RefSeq" id="WP_198874608.1">
    <property type="nucleotide sequence ID" value="NZ_JAEKMH010000001.1"/>
</dbReference>